<dbReference type="PROSITE" id="PS00211">
    <property type="entry name" value="ABC_TRANSPORTER_1"/>
    <property type="match status" value="1"/>
</dbReference>
<dbReference type="AlphaFoldDB" id="A0A8G1XCM3"/>
<evidence type="ECO:0000256" key="3">
    <source>
        <dbReference type="ARBA" id="ARBA00022741"/>
    </source>
</evidence>
<keyword evidence="3" id="KW-0547">Nucleotide-binding</keyword>
<dbReference type="OrthoDB" id="9804819at2"/>
<keyword evidence="4 7" id="KW-0067">ATP-binding</keyword>
<reference evidence="7 8" key="1">
    <citation type="submission" date="2018-11" db="EMBL/GenBank/DDBJ databases">
        <title>Sequencing the genomes of 1000 actinobacteria strains.</title>
        <authorList>
            <person name="Klenk H.-P."/>
        </authorList>
    </citation>
    <scope>NUCLEOTIDE SEQUENCE [LARGE SCALE GENOMIC DNA]</scope>
    <source>
        <strain evidence="7 8">DSM 44780</strain>
    </source>
</reference>
<evidence type="ECO:0000313" key="8">
    <source>
        <dbReference type="Proteomes" id="UP000267408"/>
    </source>
</evidence>
<sequence length="321" mass="34060">MSKAPQGCCTVSGLVKTYRTGGTEVRANDGIDLDVRRGEVFGLLGPNGAGKSTLVRQLTGLLRPDAGTIDLLGHDIVRHPERAARLLGYLGQESTALDELTVALAAETTGRLRGLTRAAARAATADVITELGLEPLAHRPLAKLSGGQRRLACFAAVLVGERPLLVLDEPTTGMDPVARRAVWSAVDRRRAEHGTTVLLVTHNVIEAETVLDRVAVVDAGRVIACDTPGGLKALVDGHVRLDLVWRTDAPLTVPAVAHLAERAERTGRRWTLRTTPDEARELVAAVTTGPAFAALDDFTLATPTLEDAYLRLGGRPGGLAR</sequence>
<dbReference type="Pfam" id="PF00005">
    <property type="entry name" value="ABC_tran"/>
    <property type="match status" value="1"/>
</dbReference>
<comment type="subcellular location">
    <subcellularLocation>
        <location evidence="1">Cell membrane</location>
        <topology evidence="1">Peripheral membrane protein</topology>
    </subcellularLocation>
</comment>
<dbReference type="PANTHER" id="PTHR42711">
    <property type="entry name" value="ABC TRANSPORTER ATP-BINDING PROTEIN"/>
    <property type="match status" value="1"/>
</dbReference>
<accession>A0A8G1XCM3</accession>
<evidence type="ECO:0000256" key="1">
    <source>
        <dbReference type="ARBA" id="ARBA00004202"/>
    </source>
</evidence>
<dbReference type="InterPro" id="IPR017871">
    <property type="entry name" value="ABC_transporter-like_CS"/>
</dbReference>
<dbReference type="PROSITE" id="PS50893">
    <property type="entry name" value="ABC_TRANSPORTER_2"/>
    <property type="match status" value="1"/>
</dbReference>
<evidence type="ECO:0000313" key="7">
    <source>
        <dbReference type="EMBL" id="ROR44914.1"/>
    </source>
</evidence>
<protein>
    <submittedName>
        <fullName evidence="7">ABC-2 type transport system ATP-binding protein</fullName>
    </submittedName>
</protein>
<dbReference type="Proteomes" id="UP000267408">
    <property type="component" value="Unassembled WGS sequence"/>
</dbReference>
<comment type="caution">
    <text evidence="7">The sequence shown here is derived from an EMBL/GenBank/DDBJ whole genome shotgun (WGS) entry which is preliminary data.</text>
</comment>
<dbReference type="SMART" id="SM00382">
    <property type="entry name" value="AAA"/>
    <property type="match status" value="1"/>
</dbReference>
<organism evidence="7 8">
    <name type="scientific">Kitasatospora cineracea</name>
    <dbReference type="NCBI Taxonomy" id="88074"/>
    <lineage>
        <taxon>Bacteria</taxon>
        <taxon>Bacillati</taxon>
        <taxon>Actinomycetota</taxon>
        <taxon>Actinomycetes</taxon>
        <taxon>Kitasatosporales</taxon>
        <taxon>Streptomycetaceae</taxon>
        <taxon>Kitasatospora</taxon>
    </lineage>
</organism>
<name>A0A8G1XCM3_9ACTN</name>
<evidence type="ECO:0000256" key="4">
    <source>
        <dbReference type="ARBA" id="ARBA00022840"/>
    </source>
</evidence>
<keyword evidence="2" id="KW-0813">Transport</keyword>
<gene>
    <name evidence="7" type="ORF">EDD39_3124</name>
</gene>
<dbReference type="InterPro" id="IPR003439">
    <property type="entry name" value="ABC_transporter-like_ATP-bd"/>
</dbReference>
<dbReference type="Gene3D" id="3.40.50.300">
    <property type="entry name" value="P-loop containing nucleotide triphosphate hydrolases"/>
    <property type="match status" value="1"/>
</dbReference>
<evidence type="ECO:0000256" key="2">
    <source>
        <dbReference type="ARBA" id="ARBA00022448"/>
    </source>
</evidence>
<evidence type="ECO:0000259" key="6">
    <source>
        <dbReference type="PROSITE" id="PS50893"/>
    </source>
</evidence>
<dbReference type="GO" id="GO:0005886">
    <property type="term" value="C:plasma membrane"/>
    <property type="evidence" value="ECO:0007669"/>
    <property type="project" value="UniProtKB-SubCell"/>
</dbReference>
<dbReference type="RefSeq" id="WP_123556533.1">
    <property type="nucleotide sequence ID" value="NZ_RJVJ01000001.1"/>
</dbReference>
<dbReference type="InterPro" id="IPR027417">
    <property type="entry name" value="P-loop_NTPase"/>
</dbReference>
<dbReference type="PANTHER" id="PTHR42711:SF19">
    <property type="entry name" value="DOXORUBICIN RESISTANCE ATP-BINDING PROTEIN DRRA"/>
    <property type="match status" value="1"/>
</dbReference>
<feature type="domain" description="ABC transporter" evidence="6">
    <location>
        <begin position="9"/>
        <end position="244"/>
    </location>
</feature>
<evidence type="ECO:0000256" key="5">
    <source>
        <dbReference type="ARBA" id="ARBA00023251"/>
    </source>
</evidence>
<dbReference type="InterPro" id="IPR003593">
    <property type="entry name" value="AAA+_ATPase"/>
</dbReference>
<keyword evidence="5" id="KW-0046">Antibiotic resistance</keyword>
<dbReference type="GO" id="GO:0005524">
    <property type="term" value="F:ATP binding"/>
    <property type="evidence" value="ECO:0007669"/>
    <property type="project" value="UniProtKB-KW"/>
</dbReference>
<dbReference type="GO" id="GO:0046677">
    <property type="term" value="P:response to antibiotic"/>
    <property type="evidence" value="ECO:0007669"/>
    <property type="project" value="UniProtKB-KW"/>
</dbReference>
<dbReference type="SUPFAM" id="SSF52540">
    <property type="entry name" value="P-loop containing nucleoside triphosphate hydrolases"/>
    <property type="match status" value="1"/>
</dbReference>
<dbReference type="InterPro" id="IPR050763">
    <property type="entry name" value="ABC_transporter_ATP-binding"/>
</dbReference>
<dbReference type="GO" id="GO:0016887">
    <property type="term" value="F:ATP hydrolysis activity"/>
    <property type="evidence" value="ECO:0007669"/>
    <property type="project" value="InterPro"/>
</dbReference>
<dbReference type="EMBL" id="RJVJ01000001">
    <property type="protein sequence ID" value="ROR44914.1"/>
    <property type="molecule type" value="Genomic_DNA"/>
</dbReference>
<proteinExistence type="predicted"/>